<proteinExistence type="predicted"/>
<reference evidence="2" key="1">
    <citation type="journal article" date="2020" name="Stud. Mycol.">
        <title>101 Dothideomycetes genomes: a test case for predicting lifestyles and emergence of pathogens.</title>
        <authorList>
            <person name="Haridas S."/>
            <person name="Albert R."/>
            <person name="Binder M."/>
            <person name="Bloem J."/>
            <person name="Labutti K."/>
            <person name="Salamov A."/>
            <person name="Andreopoulos B."/>
            <person name="Baker S."/>
            <person name="Barry K."/>
            <person name="Bills G."/>
            <person name="Bluhm B."/>
            <person name="Cannon C."/>
            <person name="Castanera R."/>
            <person name="Culley D."/>
            <person name="Daum C."/>
            <person name="Ezra D."/>
            <person name="Gonzalez J."/>
            <person name="Henrissat B."/>
            <person name="Kuo A."/>
            <person name="Liang C."/>
            <person name="Lipzen A."/>
            <person name="Lutzoni F."/>
            <person name="Magnuson J."/>
            <person name="Mondo S."/>
            <person name="Nolan M."/>
            <person name="Ohm R."/>
            <person name="Pangilinan J."/>
            <person name="Park H.-J."/>
            <person name="Ramirez L."/>
            <person name="Alfaro M."/>
            <person name="Sun H."/>
            <person name="Tritt A."/>
            <person name="Yoshinaga Y."/>
            <person name="Zwiers L.-H."/>
            <person name="Turgeon B."/>
            <person name="Goodwin S."/>
            <person name="Spatafora J."/>
            <person name="Crous P."/>
            <person name="Grigoriev I."/>
        </authorList>
    </citation>
    <scope>NUCLEOTIDE SEQUENCE</scope>
    <source>
        <strain evidence="2">CBS 627.86</strain>
    </source>
</reference>
<gene>
    <name evidence="2" type="ORF">BDV96DRAFT_603566</name>
</gene>
<dbReference type="PANTHER" id="PTHR43123">
    <property type="entry name" value="POLYSACCHARIDE DEACETYLASE-RELATED"/>
    <property type="match status" value="1"/>
</dbReference>
<dbReference type="InterPro" id="IPR002509">
    <property type="entry name" value="NODB_dom"/>
</dbReference>
<dbReference type="InterPro" id="IPR011330">
    <property type="entry name" value="Glyco_hydro/deAcase_b/a-brl"/>
</dbReference>
<dbReference type="Gene3D" id="3.20.20.370">
    <property type="entry name" value="Glycoside hydrolase/deacetylase"/>
    <property type="match status" value="1"/>
</dbReference>
<dbReference type="PROSITE" id="PS51677">
    <property type="entry name" value="NODB"/>
    <property type="match status" value="1"/>
</dbReference>
<dbReference type="Proteomes" id="UP000799770">
    <property type="component" value="Unassembled WGS sequence"/>
</dbReference>
<evidence type="ECO:0000313" key="3">
    <source>
        <dbReference type="Proteomes" id="UP000799770"/>
    </source>
</evidence>
<dbReference type="PANTHER" id="PTHR43123:SF3">
    <property type="entry name" value="NODB HOMOLOGY DOMAIN-CONTAINING PROTEIN"/>
    <property type="match status" value="1"/>
</dbReference>
<accession>A0A6A5YUT5</accession>
<dbReference type="GO" id="GO:0005975">
    <property type="term" value="P:carbohydrate metabolic process"/>
    <property type="evidence" value="ECO:0007669"/>
    <property type="project" value="InterPro"/>
</dbReference>
<sequence>MPHVEEAVQLPRDFEGFGEAGHDCQWPNNARIAISFILNYEEGGERSWYDGDDISEPYLWEKGSSGGIKPGGRYLNAEQDFEYGSRVGCWRIFRLMKEFGWNMTLWAIAKAMERNPEFAKACVREGHEMGVHGLRWLEFWDASVDEDKKYIKDSFEALEQATGERPVGFYFGRGTPNTHALVPIVLKEMGQKLLYSSECYNDDVPYWVDLPWEANIPAEEREGMLMVPYNYDCNDGKFHMAPGFMTSAGQTYESYLKSTFDMLYREGGRMMNIPMHSRIVGKAGRAEALRNFMKYISEKEGVWVATRRDIAKHYREKFPYKPGSRAGGSA</sequence>
<evidence type="ECO:0000259" key="1">
    <source>
        <dbReference type="PROSITE" id="PS51677"/>
    </source>
</evidence>
<dbReference type="SUPFAM" id="SSF88713">
    <property type="entry name" value="Glycoside hydrolase/deacetylase"/>
    <property type="match status" value="1"/>
</dbReference>
<dbReference type="EMBL" id="ML977336">
    <property type="protein sequence ID" value="KAF2110969.1"/>
    <property type="molecule type" value="Genomic_DNA"/>
</dbReference>
<feature type="domain" description="NodB homology" evidence="1">
    <location>
        <begin position="75"/>
        <end position="305"/>
    </location>
</feature>
<keyword evidence="3" id="KW-1185">Reference proteome</keyword>
<evidence type="ECO:0000313" key="2">
    <source>
        <dbReference type="EMBL" id="KAF2110969.1"/>
    </source>
</evidence>
<dbReference type="AlphaFoldDB" id="A0A6A5YUT5"/>
<protein>
    <submittedName>
        <fullName evidence="2">Chitin deacetylase 1</fullName>
    </submittedName>
</protein>
<dbReference type="GO" id="GO:0016810">
    <property type="term" value="F:hydrolase activity, acting on carbon-nitrogen (but not peptide) bonds"/>
    <property type="evidence" value="ECO:0007669"/>
    <property type="project" value="InterPro"/>
</dbReference>
<dbReference type="Pfam" id="PF01522">
    <property type="entry name" value="Polysacc_deac_1"/>
    <property type="match status" value="1"/>
</dbReference>
<dbReference type="OrthoDB" id="9970124at2759"/>
<name>A0A6A5YUT5_9PLEO</name>
<organism evidence="2 3">
    <name type="scientific">Lophiotrema nucula</name>
    <dbReference type="NCBI Taxonomy" id="690887"/>
    <lineage>
        <taxon>Eukaryota</taxon>
        <taxon>Fungi</taxon>
        <taxon>Dikarya</taxon>
        <taxon>Ascomycota</taxon>
        <taxon>Pezizomycotina</taxon>
        <taxon>Dothideomycetes</taxon>
        <taxon>Pleosporomycetidae</taxon>
        <taxon>Pleosporales</taxon>
        <taxon>Lophiotremataceae</taxon>
        <taxon>Lophiotrema</taxon>
    </lineage>
</organism>